<proteinExistence type="predicted"/>
<keyword evidence="3" id="KW-1185">Reference proteome</keyword>
<dbReference type="InterPro" id="IPR023606">
    <property type="entry name" value="CoA-Trfase_III_dom_1_sf"/>
</dbReference>
<dbReference type="EMBL" id="CP059491">
    <property type="protein sequence ID" value="QMT01142.1"/>
    <property type="molecule type" value="Genomic_DNA"/>
</dbReference>
<dbReference type="SUPFAM" id="SSF89796">
    <property type="entry name" value="CoA-transferase family III (CaiB/BaiF)"/>
    <property type="match status" value="1"/>
</dbReference>
<gene>
    <name evidence="2" type="ORF">H1R19_20160</name>
</gene>
<dbReference type="Gene3D" id="3.40.50.10540">
    <property type="entry name" value="Crotonobetainyl-coa:carnitine coa-transferase, domain 1"/>
    <property type="match status" value="1"/>
</dbReference>
<evidence type="ECO:0000313" key="2">
    <source>
        <dbReference type="EMBL" id="QMT01142.1"/>
    </source>
</evidence>
<reference evidence="3" key="1">
    <citation type="submission" date="2020-07" db="EMBL/GenBank/DDBJ databases">
        <title>novel species isolated from the respiratory tract of Marmot.</title>
        <authorList>
            <person name="Zhang G."/>
        </authorList>
    </citation>
    <scope>NUCLEOTIDE SEQUENCE [LARGE SCALE GENOMIC DNA]</scope>
    <source>
        <strain evidence="3">686</strain>
    </source>
</reference>
<dbReference type="GO" id="GO:0008410">
    <property type="term" value="F:CoA-transferase activity"/>
    <property type="evidence" value="ECO:0007669"/>
    <property type="project" value="TreeGrafter"/>
</dbReference>
<dbReference type="RefSeq" id="WP_219849949.1">
    <property type="nucleotide sequence ID" value="NZ_CP059491.1"/>
</dbReference>
<dbReference type="Gene3D" id="3.30.1540.10">
    <property type="entry name" value="formyl-coa transferase, domain 3"/>
    <property type="match status" value="1"/>
</dbReference>
<dbReference type="KEGG" id="gji:H1R19_20160"/>
<dbReference type="InterPro" id="IPR003673">
    <property type="entry name" value="CoA-Trfase_fam_III"/>
</dbReference>
<keyword evidence="1 2" id="KW-0808">Transferase</keyword>
<evidence type="ECO:0000256" key="1">
    <source>
        <dbReference type="ARBA" id="ARBA00022679"/>
    </source>
</evidence>
<protein>
    <submittedName>
        <fullName evidence="2">CoA transferase</fullName>
    </submittedName>
</protein>
<dbReference type="AlphaFoldDB" id="A0A7D7QGA8"/>
<dbReference type="InterPro" id="IPR044855">
    <property type="entry name" value="CoA-Trfase_III_dom3_sf"/>
</dbReference>
<dbReference type="Proteomes" id="UP000515663">
    <property type="component" value="Chromosome"/>
</dbReference>
<organism evidence="2 3">
    <name type="scientific">Gordonia jinghuaiqii</name>
    <dbReference type="NCBI Taxonomy" id="2758710"/>
    <lineage>
        <taxon>Bacteria</taxon>
        <taxon>Bacillati</taxon>
        <taxon>Actinomycetota</taxon>
        <taxon>Actinomycetes</taxon>
        <taxon>Mycobacteriales</taxon>
        <taxon>Gordoniaceae</taxon>
        <taxon>Gordonia</taxon>
    </lineage>
</organism>
<accession>A0A7D7QGA8</accession>
<dbReference type="PANTHER" id="PTHR48207">
    <property type="entry name" value="SUCCINATE--HYDROXYMETHYLGLUTARATE COA-TRANSFERASE"/>
    <property type="match status" value="1"/>
</dbReference>
<dbReference type="Pfam" id="PF02515">
    <property type="entry name" value="CoA_transf_3"/>
    <property type="match status" value="1"/>
</dbReference>
<dbReference type="InterPro" id="IPR050483">
    <property type="entry name" value="CoA-transferase_III_domain"/>
</dbReference>
<dbReference type="PANTHER" id="PTHR48207:SF3">
    <property type="entry name" value="SUCCINATE--HYDROXYMETHYLGLUTARATE COA-TRANSFERASE"/>
    <property type="match status" value="1"/>
</dbReference>
<evidence type="ECO:0000313" key="3">
    <source>
        <dbReference type="Proteomes" id="UP000515663"/>
    </source>
</evidence>
<sequence length="379" mass="39871">MTPPCSGALDGLVIADFGRVLAGPYATMLLADLGAEVVKIERPGVGDDTRSWGPPWVGEASSYFLSVNRNKRSVAIDLSDPVGLEAARRLVDRADVVVENFMPGTMDRLGLGYDDVAALNPGLVYCSVTGFGGNNQLPGYDLLIQAVGGLMSITGPDPHTPTKVGVAVVDVITGLHAAVGILSALRHRDRTGEGQRVEVNLLSSLISALANQSSGYVAAGVVPTAMGNRHPSIAPYEVFSTSDRPFVLAVGNDRQFTALCEVLGRPGLAADAKYATNSARVANREELVRILNEALAADTADHWFDALTAKRVPCGPLNDIADAIALAERLGLDPVVTIDDPNREAPVRQVANPILFSATPPTYRSAPPLLDEHVATGPV</sequence>
<name>A0A7D7QGA8_9ACTN</name>